<dbReference type="Proteomes" id="UP000002051">
    <property type="component" value="Chromosome 5"/>
</dbReference>
<feature type="chain" id="PRO_5014573300" evidence="2">
    <location>
        <begin position="22"/>
        <end position="604"/>
    </location>
</feature>
<feature type="compositionally biased region" description="Polar residues" evidence="1">
    <location>
        <begin position="28"/>
        <end position="37"/>
    </location>
</feature>
<dbReference type="OrthoDB" id="1612078at2759"/>
<dbReference type="Proteomes" id="UP000265566">
    <property type="component" value="Chromosome 5"/>
</dbReference>
<dbReference type="eggNOG" id="ENOG502QTVV">
    <property type="taxonomic scope" value="Eukaryota"/>
</dbReference>
<dbReference type="PaxDb" id="3880-AES99642"/>
<keyword evidence="5" id="KW-0378">Hydrolase</keyword>
<evidence type="ECO:0000256" key="2">
    <source>
        <dbReference type="SAM" id="SignalP"/>
    </source>
</evidence>
<dbReference type="EC" id="3.5.1.52" evidence="5"/>
<dbReference type="PANTHER" id="PTHR31104">
    <property type="entry name" value="PEPTIDE-N4-(N-ACETYL-BETA-GLUCOSAMINYL)ASPARAGINE AMIDASE A PROTEIN"/>
    <property type="match status" value="1"/>
</dbReference>
<dbReference type="EnsemblPlants" id="AES99642">
    <property type="protein sequence ID" value="AES99642"/>
    <property type="gene ID" value="MTR_5g083160"/>
</dbReference>
<dbReference type="AlphaFoldDB" id="G7K282"/>
<organism evidence="4 7">
    <name type="scientific">Medicago truncatula</name>
    <name type="common">Barrel medic</name>
    <name type="synonym">Medicago tribuloides</name>
    <dbReference type="NCBI Taxonomy" id="3880"/>
    <lineage>
        <taxon>Eukaryota</taxon>
        <taxon>Viridiplantae</taxon>
        <taxon>Streptophyta</taxon>
        <taxon>Embryophyta</taxon>
        <taxon>Tracheophyta</taxon>
        <taxon>Spermatophyta</taxon>
        <taxon>Magnoliopsida</taxon>
        <taxon>eudicotyledons</taxon>
        <taxon>Gunneridae</taxon>
        <taxon>Pentapetalae</taxon>
        <taxon>rosids</taxon>
        <taxon>fabids</taxon>
        <taxon>Fabales</taxon>
        <taxon>Fabaceae</taxon>
        <taxon>Papilionoideae</taxon>
        <taxon>50 kb inversion clade</taxon>
        <taxon>NPAAA clade</taxon>
        <taxon>Hologalegina</taxon>
        <taxon>IRL clade</taxon>
        <taxon>Trifolieae</taxon>
        <taxon>Medicago</taxon>
    </lineage>
</organism>
<dbReference type="Pfam" id="PF12222">
    <property type="entry name" value="PNGaseA"/>
    <property type="match status" value="1"/>
</dbReference>
<reference evidence="5" key="5">
    <citation type="journal article" date="2018" name="Nat. Plants">
        <title>Whole-genome landscape of Medicago truncatula symbiotic genes.</title>
        <authorList>
            <person name="Pecrix Y."/>
            <person name="Gamas P."/>
            <person name="Carrere S."/>
        </authorList>
    </citation>
    <scope>NUCLEOTIDE SEQUENCE</scope>
    <source>
        <tissue evidence="5">Leaves</tissue>
    </source>
</reference>
<dbReference type="InterPro" id="IPR021102">
    <property type="entry name" value="PNGase_A"/>
</dbReference>
<feature type="signal peptide" evidence="2">
    <location>
        <begin position="1"/>
        <end position="21"/>
    </location>
</feature>
<reference evidence="4 7" key="1">
    <citation type="journal article" date="2011" name="Nature">
        <title>The Medicago genome provides insight into the evolution of rhizobial symbioses.</title>
        <authorList>
            <person name="Young N.D."/>
            <person name="Debelle F."/>
            <person name="Oldroyd G.E."/>
            <person name="Geurts R."/>
            <person name="Cannon S.B."/>
            <person name="Udvardi M.K."/>
            <person name="Benedito V.A."/>
            <person name="Mayer K.F."/>
            <person name="Gouzy J."/>
            <person name="Schoof H."/>
            <person name="Van de Peer Y."/>
            <person name="Proost S."/>
            <person name="Cook D.R."/>
            <person name="Meyers B.C."/>
            <person name="Spannagl M."/>
            <person name="Cheung F."/>
            <person name="De Mita S."/>
            <person name="Krishnakumar V."/>
            <person name="Gundlach H."/>
            <person name="Zhou S."/>
            <person name="Mudge J."/>
            <person name="Bharti A.K."/>
            <person name="Murray J.D."/>
            <person name="Naoumkina M.A."/>
            <person name="Rosen B."/>
            <person name="Silverstein K.A."/>
            <person name="Tang H."/>
            <person name="Rombauts S."/>
            <person name="Zhao P.X."/>
            <person name="Zhou P."/>
            <person name="Barbe V."/>
            <person name="Bardou P."/>
            <person name="Bechner M."/>
            <person name="Bellec A."/>
            <person name="Berger A."/>
            <person name="Berges H."/>
            <person name="Bidwell S."/>
            <person name="Bisseling T."/>
            <person name="Choisne N."/>
            <person name="Couloux A."/>
            <person name="Denny R."/>
            <person name="Deshpande S."/>
            <person name="Dai X."/>
            <person name="Doyle J.J."/>
            <person name="Dudez A.M."/>
            <person name="Farmer A.D."/>
            <person name="Fouteau S."/>
            <person name="Franken C."/>
            <person name="Gibelin C."/>
            <person name="Gish J."/>
            <person name="Goldstein S."/>
            <person name="Gonzalez A.J."/>
            <person name="Green P.J."/>
            <person name="Hallab A."/>
            <person name="Hartog M."/>
            <person name="Hua A."/>
            <person name="Humphray S.J."/>
            <person name="Jeong D.H."/>
            <person name="Jing Y."/>
            <person name="Jocker A."/>
            <person name="Kenton S.M."/>
            <person name="Kim D.J."/>
            <person name="Klee K."/>
            <person name="Lai H."/>
            <person name="Lang C."/>
            <person name="Lin S."/>
            <person name="Macmil S.L."/>
            <person name="Magdelenat G."/>
            <person name="Matthews L."/>
            <person name="McCorrison J."/>
            <person name="Monaghan E.L."/>
            <person name="Mun J.H."/>
            <person name="Najar F.Z."/>
            <person name="Nicholson C."/>
            <person name="Noirot C."/>
            <person name="O'Bleness M."/>
            <person name="Paule C.R."/>
            <person name="Poulain J."/>
            <person name="Prion F."/>
            <person name="Qin B."/>
            <person name="Qu C."/>
            <person name="Retzel E.F."/>
            <person name="Riddle C."/>
            <person name="Sallet E."/>
            <person name="Samain S."/>
            <person name="Samson N."/>
            <person name="Sanders I."/>
            <person name="Saurat O."/>
            <person name="Scarpelli C."/>
            <person name="Schiex T."/>
            <person name="Segurens B."/>
            <person name="Severin A.J."/>
            <person name="Sherrier D.J."/>
            <person name="Shi R."/>
            <person name="Sims S."/>
            <person name="Singer S.R."/>
            <person name="Sinharoy S."/>
            <person name="Sterck L."/>
            <person name="Viollet A."/>
            <person name="Wang B.B."/>
            <person name="Wang K."/>
            <person name="Wang M."/>
            <person name="Wang X."/>
            <person name="Warfsmann J."/>
            <person name="Weissenbach J."/>
            <person name="White D.D."/>
            <person name="White J.D."/>
            <person name="Wiley G.B."/>
            <person name="Wincker P."/>
            <person name="Xing Y."/>
            <person name="Yang L."/>
            <person name="Yao Z."/>
            <person name="Ying F."/>
            <person name="Zhai J."/>
            <person name="Zhou L."/>
            <person name="Zuber A."/>
            <person name="Denarie J."/>
            <person name="Dixon R.A."/>
            <person name="May G.D."/>
            <person name="Schwartz D.C."/>
            <person name="Rogers J."/>
            <person name="Quetier F."/>
            <person name="Town C.D."/>
            <person name="Roe B.A."/>
        </authorList>
    </citation>
    <scope>NUCLEOTIDE SEQUENCE [LARGE SCALE GENOMIC DNA]</scope>
    <source>
        <strain evidence="4">A17</strain>
        <strain evidence="6 7">cv. Jemalong A17</strain>
    </source>
</reference>
<evidence type="ECO:0000313" key="8">
    <source>
        <dbReference type="Proteomes" id="UP000265566"/>
    </source>
</evidence>
<accession>G7K282</accession>
<dbReference type="EMBL" id="PSQE01000005">
    <property type="protein sequence ID" value="RHN57173.1"/>
    <property type="molecule type" value="Genomic_DNA"/>
</dbReference>
<evidence type="ECO:0000259" key="3">
    <source>
        <dbReference type="Pfam" id="PF12222"/>
    </source>
</evidence>
<dbReference type="Gramene" id="rna32677">
    <property type="protein sequence ID" value="RHN57173.1"/>
    <property type="gene ID" value="gene32677"/>
</dbReference>
<evidence type="ECO:0000313" key="7">
    <source>
        <dbReference type="Proteomes" id="UP000002051"/>
    </source>
</evidence>
<evidence type="ECO:0000313" key="6">
    <source>
        <dbReference type="EnsemblPlants" id="AES99642"/>
    </source>
</evidence>
<name>G7K282_MEDTR</name>
<dbReference type="GO" id="GO:0000224">
    <property type="term" value="F:peptide-N4-(N-acetyl-beta-glucosaminyl)asparagine amidase activity"/>
    <property type="evidence" value="ECO:0007669"/>
    <property type="project" value="UniProtKB-EC"/>
</dbReference>
<gene>
    <name evidence="6" type="primary">11420721</name>
    <name evidence="4" type="ordered locus">MTR_5g083160</name>
    <name evidence="5" type="ORF">MtrunA17_Chr5g0437511</name>
</gene>
<feature type="domain" description="Peptide N-acetyl-beta-D-glucosaminyl asparaginase amidase A N-terminal" evidence="3">
    <location>
        <begin position="61"/>
        <end position="403"/>
    </location>
</feature>
<proteinExistence type="predicted"/>
<reference evidence="8" key="4">
    <citation type="journal article" date="2018" name="Nat. Plants">
        <title>Whole-genome landscape of Medicago truncatula symbiotic genes.</title>
        <authorList>
            <person name="Pecrix Y."/>
            <person name="Staton S.E."/>
            <person name="Sallet E."/>
            <person name="Lelandais-Briere C."/>
            <person name="Moreau S."/>
            <person name="Carrere S."/>
            <person name="Blein T."/>
            <person name="Jardinaud M.F."/>
            <person name="Latrasse D."/>
            <person name="Zouine M."/>
            <person name="Zahm M."/>
            <person name="Kreplak J."/>
            <person name="Mayjonade B."/>
            <person name="Satge C."/>
            <person name="Perez M."/>
            <person name="Cauet S."/>
            <person name="Marande W."/>
            <person name="Chantry-Darmon C."/>
            <person name="Lopez-Roques C."/>
            <person name="Bouchez O."/>
            <person name="Berard A."/>
            <person name="Debelle F."/>
            <person name="Munos S."/>
            <person name="Bendahmane A."/>
            <person name="Berges H."/>
            <person name="Niebel A."/>
            <person name="Buitink J."/>
            <person name="Frugier F."/>
            <person name="Benhamed M."/>
            <person name="Crespi M."/>
            <person name="Gouzy J."/>
            <person name="Gamas P."/>
        </authorList>
    </citation>
    <scope>NUCLEOTIDE SEQUENCE [LARGE SCALE GENOMIC DNA]</scope>
    <source>
        <strain evidence="8">cv. Jemalong A17</strain>
    </source>
</reference>
<sequence>MQLHHTFSYFLFLFFIPSLHSHSHSHSQPNHYTISQEHSQKPHPNGPHQEFIEVTYPPPYQPTPSCSHQILHHTFANTIDTPPFTTPYTPPFHCPPPWTRVILHFHAKIKGEQYDRIAALWLAGVELLRTSTAQPDNSRIFWNVRKDITKYTSLLTQSNLDLTMMLENIINAEFTGEFHITVTLLYYYDKHKNSVSVPFNPISNAVSNSISRSRSLRSELKVPDSRVLNELPADLIIPICDSGKRGFWFRVEEEKQLKKRRIRIPRNTYKAVLELYVSFHGNDEFWYSNPPNSYITTNGLDTERGNGAYREVYVTIDGELVGSEIPFPVVFTGGINPLFWEPIVAIGAFDLPSYDMELTPFLGKLLDGKRHVFGIGVTRGLSFWLVNANLHLWVDHQSSVVRANRVIHHNPKTDVQRAEEFRGLDGEFRAEAETETMIEGWVMTSSGNITTVVSKGFSFRNVIKFKSNGTYKMVKQKFKAKKKVKVIDNRGEMISKLKVKRKYPLRVITVTEPHGLDDGYKLVTDLSHGFEEKYEGKGFIHSVSNEQESKGWINVMGHSVLDGHASTMQNYSYVDKLSCYNRNVAASNGRIVTDKSNFICENAM</sequence>
<protein>
    <submittedName>
        <fullName evidence="4">Peptide N-acetyl-beta-D-glucosaminyl asparaginase amidase A</fullName>
    </submittedName>
    <submittedName>
        <fullName evidence="5">Putative peptide-N(4)-(N-acetyl-beta-glucosaminyl)asparagine amidase</fullName>
        <ecNumber evidence="5">3.5.1.52</ecNumber>
    </submittedName>
</protein>
<keyword evidence="7" id="KW-1185">Reference proteome</keyword>
<keyword evidence="2" id="KW-0732">Signal</keyword>
<dbReference type="HOGENOM" id="CLU_011027_1_1_1"/>
<reference evidence="4 7" key="2">
    <citation type="journal article" date="2014" name="BMC Genomics">
        <title>An improved genome release (version Mt4.0) for the model legume Medicago truncatula.</title>
        <authorList>
            <person name="Tang H."/>
            <person name="Krishnakumar V."/>
            <person name="Bidwell S."/>
            <person name="Rosen B."/>
            <person name="Chan A."/>
            <person name="Zhou S."/>
            <person name="Gentzbittel L."/>
            <person name="Childs K.L."/>
            <person name="Yandell M."/>
            <person name="Gundlach H."/>
            <person name="Mayer K.F."/>
            <person name="Schwartz D.C."/>
            <person name="Town C.D."/>
        </authorList>
    </citation>
    <scope>GENOME REANNOTATION</scope>
    <source>
        <strain evidence="6 7">cv. Jemalong A17</strain>
    </source>
</reference>
<feature type="region of interest" description="Disordered" evidence="1">
    <location>
        <begin position="26"/>
        <end position="54"/>
    </location>
</feature>
<evidence type="ECO:0000313" key="4">
    <source>
        <dbReference type="EMBL" id="AES99642.1"/>
    </source>
</evidence>
<dbReference type="EMBL" id="CM001221">
    <property type="protein sequence ID" value="AES99642.1"/>
    <property type="molecule type" value="Genomic_DNA"/>
</dbReference>
<reference evidence="6" key="3">
    <citation type="submission" date="2015-04" db="UniProtKB">
        <authorList>
            <consortium name="EnsemblPlants"/>
        </authorList>
    </citation>
    <scope>IDENTIFICATION</scope>
    <source>
        <strain evidence="6">cv. Jemalong A17</strain>
    </source>
</reference>
<dbReference type="KEGG" id="mtr:11420721"/>
<dbReference type="OMA" id="CYSRTIV"/>
<dbReference type="InterPro" id="IPR056948">
    <property type="entry name" value="PNGaseA_N"/>
</dbReference>
<evidence type="ECO:0000256" key="1">
    <source>
        <dbReference type="SAM" id="MobiDB-lite"/>
    </source>
</evidence>
<evidence type="ECO:0000313" key="5">
    <source>
        <dbReference type="EMBL" id="RHN57173.1"/>
    </source>
</evidence>